<reference evidence="2 3" key="1">
    <citation type="submission" date="2020-09" db="EMBL/GenBank/DDBJ databases">
        <title>De no assembly of potato wild relative species, Solanum commersonii.</title>
        <authorList>
            <person name="Cho K."/>
        </authorList>
    </citation>
    <scope>NUCLEOTIDE SEQUENCE [LARGE SCALE GENOMIC DNA]</scope>
    <source>
        <strain evidence="2">LZ3.2</strain>
        <tissue evidence="2">Leaf</tissue>
    </source>
</reference>
<evidence type="ECO:0000313" key="2">
    <source>
        <dbReference type="EMBL" id="KAG5579120.1"/>
    </source>
</evidence>
<comment type="caution">
    <text evidence="2">The sequence shown here is derived from an EMBL/GenBank/DDBJ whole genome shotgun (WGS) entry which is preliminary data.</text>
</comment>
<protein>
    <submittedName>
        <fullName evidence="2">Uncharacterized protein</fullName>
    </submittedName>
</protein>
<gene>
    <name evidence="2" type="ORF">H5410_049747</name>
</gene>
<proteinExistence type="predicted"/>
<sequence>MGPSIPKDNGEVLLTRTMNLLLNNSSRKYEEEFEDESTDEFEDESKMSTKMSPKMSIKMSPR</sequence>
<dbReference type="EMBL" id="JACXVP010000010">
    <property type="protein sequence ID" value="KAG5579120.1"/>
    <property type="molecule type" value="Genomic_DNA"/>
</dbReference>
<feature type="compositionally biased region" description="Low complexity" evidence="1">
    <location>
        <begin position="48"/>
        <end position="62"/>
    </location>
</feature>
<accession>A0A9J5WVW3</accession>
<organism evidence="2 3">
    <name type="scientific">Solanum commersonii</name>
    <name type="common">Commerson's wild potato</name>
    <name type="synonym">Commerson's nightshade</name>
    <dbReference type="NCBI Taxonomy" id="4109"/>
    <lineage>
        <taxon>Eukaryota</taxon>
        <taxon>Viridiplantae</taxon>
        <taxon>Streptophyta</taxon>
        <taxon>Embryophyta</taxon>
        <taxon>Tracheophyta</taxon>
        <taxon>Spermatophyta</taxon>
        <taxon>Magnoliopsida</taxon>
        <taxon>eudicotyledons</taxon>
        <taxon>Gunneridae</taxon>
        <taxon>Pentapetalae</taxon>
        <taxon>asterids</taxon>
        <taxon>lamiids</taxon>
        <taxon>Solanales</taxon>
        <taxon>Solanaceae</taxon>
        <taxon>Solanoideae</taxon>
        <taxon>Solaneae</taxon>
        <taxon>Solanum</taxon>
    </lineage>
</organism>
<feature type="region of interest" description="Disordered" evidence="1">
    <location>
        <begin position="25"/>
        <end position="62"/>
    </location>
</feature>
<evidence type="ECO:0000256" key="1">
    <source>
        <dbReference type="SAM" id="MobiDB-lite"/>
    </source>
</evidence>
<name>A0A9J5WVW3_SOLCO</name>
<feature type="compositionally biased region" description="Acidic residues" evidence="1">
    <location>
        <begin position="31"/>
        <end position="43"/>
    </location>
</feature>
<dbReference type="Proteomes" id="UP000824120">
    <property type="component" value="Chromosome 10"/>
</dbReference>
<evidence type="ECO:0000313" key="3">
    <source>
        <dbReference type="Proteomes" id="UP000824120"/>
    </source>
</evidence>
<dbReference type="AlphaFoldDB" id="A0A9J5WVW3"/>
<keyword evidence="3" id="KW-1185">Reference proteome</keyword>